<evidence type="ECO:0000313" key="3">
    <source>
        <dbReference type="Proteomes" id="UP001500929"/>
    </source>
</evidence>
<accession>A0ABP5QDL8</accession>
<reference evidence="3" key="1">
    <citation type="journal article" date="2019" name="Int. J. Syst. Evol. Microbiol.">
        <title>The Global Catalogue of Microorganisms (GCM) 10K type strain sequencing project: providing services to taxonomists for standard genome sequencing and annotation.</title>
        <authorList>
            <consortium name="The Broad Institute Genomics Platform"/>
            <consortium name="The Broad Institute Genome Sequencing Center for Infectious Disease"/>
            <person name="Wu L."/>
            <person name="Ma J."/>
        </authorList>
    </citation>
    <scope>NUCLEOTIDE SEQUENCE [LARGE SCALE GENOMIC DNA]</scope>
    <source>
        <strain evidence="3">JCM 16117</strain>
    </source>
</reference>
<proteinExistence type="predicted"/>
<evidence type="ECO:0008006" key="4">
    <source>
        <dbReference type="Google" id="ProtNLM"/>
    </source>
</evidence>
<protein>
    <recommendedName>
        <fullName evidence="4">DUF4352 domain-containing protein</fullName>
    </recommendedName>
</protein>
<feature type="region of interest" description="Disordered" evidence="1">
    <location>
        <begin position="62"/>
        <end position="86"/>
    </location>
</feature>
<comment type="caution">
    <text evidence="2">The sequence shown here is derived from an EMBL/GenBank/DDBJ whole genome shotgun (WGS) entry which is preliminary data.</text>
</comment>
<dbReference type="Proteomes" id="UP001500929">
    <property type="component" value="Unassembled WGS sequence"/>
</dbReference>
<evidence type="ECO:0000313" key="2">
    <source>
        <dbReference type="EMBL" id="GAA2232685.1"/>
    </source>
</evidence>
<evidence type="ECO:0000256" key="1">
    <source>
        <dbReference type="SAM" id="MobiDB-lite"/>
    </source>
</evidence>
<keyword evidence="3" id="KW-1185">Reference proteome</keyword>
<organism evidence="2 3">
    <name type="scientific">Herbiconiux moechotypicola</name>
    <dbReference type="NCBI Taxonomy" id="637393"/>
    <lineage>
        <taxon>Bacteria</taxon>
        <taxon>Bacillati</taxon>
        <taxon>Actinomycetota</taxon>
        <taxon>Actinomycetes</taxon>
        <taxon>Micrococcales</taxon>
        <taxon>Microbacteriaceae</taxon>
        <taxon>Herbiconiux</taxon>
    </lineage>
</organism>
<dbReference type="RefSeq" id="WP_259479209.1">
    <property type="nucleotide sequence ID" value="NZ_BAAAQY010000004.1"/>
</dbReference>
<name>A0ABP5QDL8_9MICO</name>
<sequence>MSSQSSPDPSPATVPRAIVVVIAVLASVLALGGQTAVAGATIGATAGVRAVVEAMRAASATEAVSAGESSPQAPGDGSGVGSGEDDATEVVRARFGQTVTYDDGLQLSIGAPEVFEPSPESRGGGQAESVIFTITLHNPGSQEVPLRASSAVSSAGEPASVVVDGANGLNGVPPVGSIAPGQTVSYREGYSVASAADVVVLLEPSSDYYPARFATD</sequence>
<dbReference type="EMBL" id="BAAAQY010000004">
    <property type="protein sequence ID" value="GAA2232685.1"/>
    <property type="molecule type" value="Genomic_DNA"/>
</dbReference>
<gene>
    <name evidence="2" type="ORF">GCM10009851_17210</name>
</gene>